<feature type="region of interest" description="Disordered" evidence="1">
    <location>
        <begin position="1"/>
        <end position="121"/>
    </location>
</feature>
<evidence type="ECO:0000313" key="2">
    <source>
        <dbReference type="EMBL" id="KAH7271064.1"/>
    </source>
</evidence>
<dbReference type="Proteomes" id="UP000736672">
    <property type="component" value="Unassembled WGS sequence"/>
</dbReference>
<proteinExistence type="predicted"/>
<protein>
    <submittedName>
        <fullName evidence="2">Uncharacterized protein</fullName>
    </submittedName>
</protein>
<comment type="caution">
    <text evidence="2">The sequence shown here is derived from an EMBL/GenBank/DDBJ whole genome shotgun (WGS) entry which is preliminary data.</text>
</comment>
<gene>
    <name evidence="2" type="ORF">B0J15DRAFT_543982</name>
</gene>
<feature type="compositionally biased region" description="Acidic residues" evidence="1">
    <location>
        <begin position="63"/>
        <end position="80"/>
    </location>
</feature>
<organism evidence="2 3">
    <name type="scientific">Fusarium solani</name>
    <name type="common">Filamentous fungus</name>
    <dbReference type="NCBI Taxonomy" id="169388"/>
    <lineage>
        <taxon>Eukaryota</taxon>
        <taxon>Fungi</taxon>
        <taxon>Dikarya</taxon>
        <taxon>Ascomycota</taxon>
        <taxon>Pezizomycotina</taxon>
        <taxon>Sordariomycetes</taxon>
        <taxon>Hypocreomycetidae</taxon>
        <taxon>Hypocreales</taxon>
        <taxon>Nectriaceae</taxon>
        <taxon>Fusarium</taxon>
        <taxon>Fusarium solani species complex</taxon>
    </lineage>
</organism>
<evidence type="ECO:0000256" key="1">
    <source>
        <dbReference type="SAM" id="MobiDB-lite"/>
    </source>
</evidence>
<reference evidence="2" key="1">
    <citation type="journal article" date="2021" name="Nat. Commun.">
        <title>Genetic determinants of endophytism in the Arabidopsis root mycobiome.</title>
        <authorList>
            <person name="Mesny F."/>
            <person name="Miyauchi S."/>
            <person name="Thiergart T."/>
            <person name="Pickel B."/>
            <person name="Atanasova L."/>
            <person name="Karlsson M."/>
            <person name="Huettel B."/>
            <person name="Barry K.W."/>
            <person name="Haridas S."/>
            <person name="Chen C."/>
            <person name="Bauer D."/>
            <person name="Andreopoulos W."/>
            <person name="Pangilinan J."/>
            <person name="LaButti K."/>
            <person name="Riley R."/>
            <person name="Lipzen A."/>
            <person name="Clum A."/>
            <person name="Drula E."/>
            <person name="Henrissat B."/>
            <person name="Kohler A."/>
            <person name="Grigoriev I.V."/>
            <person name="Martin F.M."/>
            <person name="Hacquard S."/>
        </authorList>
    </citation>
    <scope>NUCLEOTIDE SEQUENCE</scope>
    <source>
        <strain evidence="2">FSSC 5 MPI-SDFR-AT-0091</strain>
    </source>
</reference>
<dbReference type="EMBL" id="JAGTJS010000004">
    <property type="protein sequence ID" value="KAH7271064.1"/>
    <property type="molecule type" value="Genomic_DNA"/>
</dbReference>
<evidence type="ECO:0000313" key="3">
    <source>
        <dbReference type="Proteomes" id="UP000736672"/>
    </source>
</evidence>
<keyword evidence="3" id="KW-1185">Reference proteome</keyword>
<feature type="compositionally biased region" description="Basic and acidic residues" evidence="1">
    <location>
        <begin position="92"/>
        <end position="103"/>
    </location>
</feature>
<dbReference type="AlphaFoldDB" id="A0A9P9KYU2"/>
<name>A0A9P9KYU2_FUSSL</name>
<sequence>MMLMDRAANSAAEEGITTASASPSTMMGRNQTAGTAPDGETVVSPAAADPAPTISAPGPVPALEEEDFAYPDEWLHDEDDPRLSAETWLLDMSREDPYHDPRRIGTTHRSPVNGDDKDERDVKRIEDVWERDNPTVDTPDLFALGIEASRQSDGIEWEPHHLIGPDSNIAFVATGVAAS</sequence>
<dbReference type="OrthoDB" id="4743586at2759"/>
<accession>A0A9P9KYU2</accession>
<feature type="compositionally biased region" description="Polar residues" evidence="1">
    <location>
        <begin position="17"/>
        <end position="34"/>
    </location>
</feature>